<accession>A0AAD6XFW5</accession>
<reference evidence="2" key="1">
    <citation type="submission" date="2023-03" db="EMBL/GenBank/DDBJ databases">
        <title>Massive genome expansion in bonnet fungi (Mycena s.s.) driven by repeated elements and novel gene families across ecological guilds.</title>
        <authorList>
            <consortium name="Lawrence Berkeley National Laboratory"/>
            <person name="Harder C.B."/>
            <person name="Miyauchi S."/>
            <person name="Viragh M."/>
            <person name="Kuo A."/>
            <person name="Thoen E."/>
            <person name="Andreopoulos B."/>
            <person name="Lu D."/>
            <person name="Skrede I."/>
            <person name="Drula E."/>
            <person name="Henrissat B."/>
            <person name="Morin E."/>
            <person name="Kohler A."/>
            <person name="Barry K."/>
            <person name="LaButti K."/>
            <person name="Morin E."/>
            <person name="Salamov A."/>
            <person name="Lipzen A."/>
            <person name="Mereny Z."/>
            <person name="Hegedus B."/>
            <person name="Baldrian P."/>
            <person name="Stursova M."/>
            <person name="Weitz H."/>
            <person name="Taylor A."/>
            <person name="Grigoriev I.V."/>
            <person name="Nagy L.G."/>
            <person name="Martin F."/>
            <person name="Kauserud H."/>
        </authorList>
    </citation>
    <scope>NUCLEOTIDE SEQUENCE</scope>
    <source>
        <strain evidence="2">CBHHK173m</strain>
    </source>
</reference>
<dbReference type="Proteomes" id="UP001222325">
    <property type="component" value="Unassembled WGS sequence"/>
</dbReference>
<gene>
    <name evidence="2" type="ORF">B0H15DRAFT_955797</name>
</gene>
<name>A0AAD6XFW5_9AGAR</name>
<feature type="region of interest" description="Disordered" evidence="1">
    <location>
        <begin position="120"/>
        <end position="143"/>
    </location>
</feature>
<organism evidence="2 3">
    <name type="scientific">Mycena belliarum</name>
    <dbReference type="NCBI Taxonomy" id="1033014"/>
    <lineage>
        <taxon>Eukaryota</taxon>
        <taxon>Fungi</taxon>
        <taxon>Dikarya</taxon>
        <taxon>Basidiomycota</taxon>
        <taxon>Agaricomycotina</taxon>
        <taxon>Agaricomycetes</taxon>
        <taxon>Agaricomycetidae</taxon>
        <taxon>Agaricales</taxon>
        <taxon>Marasmiineae</taxon>
        <taxon>Mycenaceae</taxon>
        <taxon>Mycena</taxon>
    </lineage>
</organism>
<comment type="caution">
    <text evidence="2">The sequence shown here is derived from an EMBL/GenBank/DDBJ whole genome shotgun (WGS) entry which is preliminary data.</text>
</comment>
<keyword evidence="3" id="KW-1185">Reference proteome</keyword>
<sequence>MARRTRQGAVFSPFEMLFGPEKLLAISTALPLRELYAFRNYLISTSNTLQFIPLYSCPRENVSNAFFACLLNQIVLRVLDTELQLPDLGAHAHTLNTRRVSSDDVTVTVACTPRIPHPSATSQILGRTKHTSSPMPSTTSASPESRILIGHAFARNENATSRMSARTSENLRRRVARGLGGVRAEAHEFVHLDFDDVWEEVLPESVRFSTTNRCSKSPLHVTRSEMAAGSRARR</sequence>
<protein>
    <submittedName>
        <fullName evidence="2">Uncharacterized protein</fullName>
    </submittedName>
</protein>
<dbReference type="EMBL" id="JARJCN010000083">
    <property type="protein sequence ID" value="KAJ7076274.1"/>
    <property type="molecule type" value="Genomic_DNA"/>
</dbReference>
<dbReference type="AlphaFoldDB" id="A0AAD6XFW5"/>
<feature type="compositionally biased region" description="Low complexity" evidence="1">
    <location>
        <begin position="131"/>
        <end position="143"/>
    </location>
</feature>
<evidence type="ECO:0000313" key="3">
    <source>
        <dbReference type="Proteomes" id="UP001222325"/>
    </source>
</evidence>
<evidence type="ECO:0000256" key="1">
    <source>
        <dbReference type="SAM" id="MobiDB-lite"/>
    </source>
</evidence>
<proteinExistence type="predicted"/>
<evidence type="ECO:0000313" key="2">
    <source>
        <dbReference type="EMBL" id="KAJ7076274.1"/>
    </source>
</evidence>